<feature type="region of interest" description="Disordered" evidence="1">
    <location>
        <begin position="48"/>
        <end position="68"/>
    </location>
</feature>
<dbReference type="PANTHER" id="PTHR33526">
    <property type="entry name" value="OS07G0123800 PROTEIN"/>
    <property type="match status" value="1"/>
</dbReference>
<protein>
    <submittedName>
        <fullName evidence="2">Uncharacterized protein</fullName>
    </submittedName>
</protein>
<dbReference type="EMBL" id="KU573534">
    <property type="protein sequence ID" value="APR63999.1"/>
    <property type="molecule type" value="mRNA"/>
</dbReference>
<accession>A0A1L6K595</accession>
<proteinExistence type="evidence at transcript level"/>
<dbReference type="PANTHER" id="PTHR33526:SF13">
    <property type="entry name" value="TYROSINE-PROTEIN PHOSPHATASE 3-LIKE"/>
    <property type="match status" value="1"/>
</dbReference>
<dbReference type="PIRSF" id="PIRSF031279">
    <property type="entry name" value="UCP031279"/>
    <property type="match status" value="1"/>
</dbReference>
<sequence length="163" mass="17953">MKTKAHSQSKFMRVITIPLRVLCKARDVYVKSMTDCSMGMRYGPSIVSRAGQHPPLPRSFSVSSSRSDHDGEDYRELVRAASARSLGHSNEIEMYMQLLRQQQSSMMMGSKKAFPKSCSVGMGFMGKIDEDKPCVFEAGVAHVKPQLGPRSSSCAVGKGRVAF</sequence>
<dbReference type="AlphaFoldDB" id="A0A1L6K595"/>
<evidence type="ECO:0000313" key="2">
    <source>
        <dbReference type="EMBL" id="APR63999.1"/>
    </source>
</evidence>
<reference evidence="2" key="1">
    <citation type="submission" date="2016-01" db="EMBL/GenBank/DDBJ databases">
        <title>Dissection of insertion-deletion (InDel) variations within complex gene networks underlying wood formation in Populus.</title>
        <authorList>
            <person name="Zhang D."/>
            <person name="Gong C."/>
            <person name="Du Q."/>
            <person name="Xie J."/>
            <person name="Yang X."/>
            <person name="Quan M."/>
            <person name="Li B."/>
        </authorList>
    </citation>
    <scope>NUCLEOTIDE SEQUENCE</scope>
</reference>
<organism evidence="2">
    <name type="scientific">Populus tomentosa</name>
    <name type="common">Chinese white poplar</name>
    <dbReference type="NCBI Taxonomy" id="118781"/>
    <lineage>
        <taxon>Eukaryota</taxon>
        <taxon>Viridiplantae</taxon>
        <taxon>Streptophyta</taxon>
        <taxon>Embryophyta</taxon>
        <taxon>Tracheophyta</taxon>
        <taxon>Spermatophyta</taxon>
        <taxon>Magnoliopsida</taxon>
        <taxon>eudicotyledons</taxon>
        <taxon>Gunneridae</taxon>
        <taxon>Pentapetalae</taxon>
        <taxon>rosids</taxon>
        <taxon>fabids</taxon>
        <taxon>Malpighiales</taxon>
        <taxon>Salicaceae</taxon>
        <taxon>Saliceae</taxon>
        <taxon>Populus</taxon>
    </lineage>
</organism>
<dbReference type="InterPro" id="IPR016972">
    <property type="entry name" value="UCP031279"/>
</dbReference>
<name>A0A1L6K595_POPTO</name>
<evidence type="ECO:0000256" key="1">
    <source>
        <dbReference type="SAM" id="MobiDB-lite"/>
    </source>
</evidence>